<accession>A0AA96WHQ2</accession>
<sequence length="70" mass="8280">MKRTVQRGHEEERTNLLHGKMYYIVNLISLIKQQKMSSWAALPSVHELGPEKFDNNIKPSLKLVSRRNRY</sequence>
<gene>
    <name evidence="1" type="ORF">HJG54_24770</name>
</gene>
<protein>
    <submittedName>
        <fullName evidence="1">Uncharacterized protein</fullName>
    </submittedName>
</protein>
<name>A0AA96WHQ2_9CYAN</name>
<organism evidence="1">
    <name type="scientific">Leptolyngbya sp. NK1-12</name>
    <dbReference type="NCBI Taxonomy" id="2547451"/>
    <lineage>
        <taxon>Bacteria</taxon>
        <taxon>Bacillati</taxon>
        <taxon>Cyanobacteriota</taxon>
        <taxon>Cyanophyceae</taxon>
        <taxon>Leptolyngbyales</taxon>
        <taxon>Leptolyngbyaceae</taxon>
        <taxon>Leptolyngbya group</taxon>
        <taxon>Leptolyngbya</taxon>
    </lineage>
</organism>
<dbReference type="AlphaFoldDB" id="A0AA96WHQ2"/>
<reference evidence="1" key="1">
    <citation type="submission" date="2020-05" db="EMBL/GenBank/DDBJ databases">
        <authorList>
            <person name="Zhu T."/>
            <person name="Keshari N."/>
            <person name="Lu X."/>
        </authorList>
    </citation>
    <scope>NUCLEOTIDE SEQUENCE</scope>
    <source>
        <strain evidence="1">NK1-12</strain>
    </source>
</reference>
<proteinExistence type="predicted"/>
<evidence type="ECO:0000313" key="1">
    <source>
        <dbReference type="EMBL" id="WNZ25733.1"/>
    </source>
</evidence>
<dbReference type="EMBL" id="CP053586">
    <property type="protein sequence ID" value="WNZ25733.1"/>
    <property type="molecule type" value="Genomic_DNA"/>
</dbReference>
<dbReference type="RefSeq" id="WP_316431896.1">
    <property type="nucleotide sequence ID" value="NZ_CP053586.1"/>
</dbReference>